<dbReference type="PROSITE" id="PS51257">
    <property type="entry name" value="PROKAR_LIPOPROTEIN"/>
    <property type="match status" value="1"/>
</dbReference>
<name>A0AA38IYZ0_9CUCU</name>
<evidence type="ECO:0000313" key="1">
    <source>
        <dbReference type="EMBL" id="KAJ3665880.1"/>
    </source>
</evidence>
<sequence>MRGGSLRSDAPIGLGWLGWGACSSGGENGAVGTGAAQDSTLEMVNLNEINAQIAQNILLGYVAGAEILYESGEVLHYFQELLKKTALSSCTRFSVCIACLNADGREEISKEKILRGLYPAIAQANGAVQTFHSNIAEKYWFK</sequence>
<organism evidence="1 2">
    <name type="scientific">Zophobas morio</name>
    <dbReference type="NCBI Taxonomy" id="2755281"/>
    <lineage>
        <taxon>Eukaryota</taxon>
        <taxon>Metazoa</taxon>
        <taxon>Ecdysozoa</taxon>
        <taxon>Arthropoda</taxon>
        <taxon>Hexapoda</taxon>
        <taxon>Insecta</taxon>
        <taxon>Pterygota</taxon>
        <taxon>Neoptera</taxon>
        <taxon>Endopterygota</taxon>
        <taxon>Coleoptera</taxon>
        <taxon>Polyphaga</taxon>
        <taxon>Cucujiformia</taxon>
        <taxon>Tenebrionidae</taxon>
        <taxon>Zophobas</taxon>
    </lineage>
</organism>
<gene>
    <name evidence="1" type="ORF">Zmor_001345</name>
</gene>
<dbReference type="EMBL" id="JALNTZ010000001">
    <property type="protein sequence ID" value="KAJ3665880.1"/>
    <property type="molecule type" value="Genomic_DNA"/>
</dbReference>
<evidence type="ECO:0000313" key="2">
    <source>
        <dbReference type="Proteomes" id="UP001168821"/>
    </source>
</evidence>
<accession>A0AA38IYZ0</accession>
<keyword evidence="2" id="KW-1185">Reference proteome</keyword>
<dbReference type="Proteomes" id="UP001168821">
    <property type="component" value="Unassembled WGS sequence"/>
</dbReference>
<reference evidence="1" key="1">
    <citation type="journal article" date="2023" name="G3 (Bethesda)">
        <title>Whole genome assemblies of Zophobas morio and Tenebrio molitor.</title>
        <authorList>
            <person name="Kaur S."/>
            <person name="Stinson S.A."/>
            <person name="diCenzo G.C."/>
        </authorList>
    </citation>
    <scope>NUCLEOTIDE SEQUENCE</scope>
    <source>
        <strain evidence="1">QUZm001</strain>
    </source>
</reference>
<protein>
    <submittedName>
        <fullName evidence="1">Uncharacterized protein</fullName>
    </submittedName>
</protein>
<proteinExistence type="predicted"/>
<dbReference type="AlphaFoldDB" id="A0AA38IYZ0"/>
<comment type="caution">
    <text evidence="1">The sequence shown here is derived from an EMBL/GenBank/DDBJ whole genome shotgun (WGS) entry which is preliminary data.</text>
</comment>